<dbReference type="AlphaFoldDB" id="A0A6M3XDN7"/>
<protein>
    <recommendedName>
        <fullName evidence="2">Peptidase S74 domain-containing protein</fullName>
    </recommendedName>
</protein>
<gene>
    <name evidence="3" type="ORF">TM448B00567_0011</name>
</gene>
<organism evidence="3">
    <name type="scientific">viral metagenome</name>
    <dbReference type="NCBI Taxonomy" id="1070528"/>
    <lineage>
        <taxon>unclassified sequences</taxon>
        <taxon>metagenomes</taxon>
        <taxon>organismal metagenomes</taxon>
    </lineage>
</organism>
<evidence type="ECO:0000259" key="2">
    <source>
        <dbReference type="PROSITE" id="PS51688"/>
    </source>
</evidence>
<dbReference type="EMBL" id="MT144636">
    <property type="protein sequence ID" value="QJH95990.1"/>
    <property type="molecule type" value="Genomic_DNA"/>
</dbReference>
<proteinExistence type="predicted"/>
<feature type="region of interest" description="Disordered" evidence="1">
    <location>
        <begin position="161"/>
        <end position="187"/>
    </location>
</feature>
<dbReference type="InterPro" id="IPR030392">
    <property type="entry name" value="S74_ICA"/>
</dbReference>
<reference evidence="3" key="1">
    <citation type="submission" date="2020-03" db="EMBL/GenBank/DDBJ databases">
        <title>The deep terrestrial virosphere.</title>
        <authorList>
            <person name="Holmfeldt K."/>
            <person name="Nilsson E."/>
            <person name="Simone D."/>
            <person name="Lopez-Fernandez M."/>
            <person name="Wu X."/>
            <person name="de Brujin I."/>
            <person name="Lundin D."/>
            <person name="Andersson A."/>
            <person name="Bertilsson S."/>
            <person name="Dopson M."/>
        </authorList>
    </citation>
    <scope>NUCLEOTIDE SEQUENCE</scope>
    <source>
        <strain evidence="3">TM448B00567</strain>
    </source>
</reference>
<feature type="region of interest" description="Disordered" evidence="1">
    <location>
        <begin position="223"/>
        <end position="286"/>
    </location>
</feature>
<evidence type="ECO:0000313" key="3">
    <source>
        <dbReference type="EMBL" id="QJH95990.1"/>
    </source>
</evidence>
<accession>A0A6M3XDN7</accession>
<feature type="region of interest" description="Disordered" evidence="1">
    <location>
        <begin position="426"/>
        <end position="460"/>
    </location>
</feature>
<feature type="region of interest" description="Disordered" evidence="1">
    <location>
        <begin position="1"/>
        <end position="26"/>
    </location>
</feature>
<name>A0A6M3XDN7_9ZZZZ</name>
<feature type="compositionally biased region" description="Low complexity" evidence="1">
    <location>
        <begin position="258"/>
        <end position="273"/>
    </location>
</feature>
<sequence length="567" mass="61172">MSAAQRQMQMGVGQAQQAMAAQSVSRGSNPLAQRAAMYSGGQMAGQAVAQGGALRAQELLAARQQYQQALGAKAQGELDYGTLKLSQQTQQDQNLIDVYRARKDYEVNAKDWMGMLSDERMKRPVNHVNTADQDEMLRVLGYDEGRSDIARLSNKADALAEGSGNAPTFLYNYENKDTPTRGDSSLENLSRLSNMADLGSHSYAAQGEYRMPQRADMAMETRASDPFYTPGDPNYDQAKSMGRTPGDPMSTYTAPKLEAPQAEAPAQQQTTAASDESGASKWAKGQRIGGGGLISKGIAAIAMLSDEREKKVTTAPDAQKDEAIRAMELRRFNYTKEAQDRFGVGGEKQPGVTAQELERSQLGDEVVDEMPDGTKMINKDKALATALGLIGRLGERLDKLEGSPEGGKRGLSESELRAAENQALDTLHRSEPGGAYQPGSDLAGSGRASVQAPPSAEDNLRRAKEHFAAARSAADDGNHELAARLFQAAQEYSPHPSTAYNASRASQLARGQAERVSEEARASAMYEAEMTRRVQESAALSMPPSNYAPMAGRLAELRQGYQGAMQR</sequence>
<dbReference type="PROSITE" id="PS51688">
    <property type="entry name" value="ICA"/>
    <property type="match status" value="1"/>
</dbReference>
<feature type="domain" description="Peptidase S74" evidence="2">
    <location>
        <begin position="305"/>
        <end position="404"/>
    </location>
</feature>
<evidence type="ECO:0000256" key="1">
    <source>
        <dbReference type="SAM" id="MobiDB-lite"/>
    </source>
</evidence>